<evidence type="ECO:0000259" key="1">
    <source>
        <dbReference type="Pfam" id="PF04230"/>
    </source>
</evidence>
<gene>
    <name evidence="2" type="ORF">SDC9_118884</name>
</gene>
<reference evidence="2" key="1">
    <citation type="submission" date="2019-08" db="EMBL/GenBank/DDBJ databases">
        <authorList>
            <person name="Kucharzyk K."/>
            <person name="Murdoch R.W."/>
            <person name="Higgins S."/>
            <person name="Loffler F."/>
        </authorList>
    </citation>
    <scope>NUCLEOTIDE SEQUENCE</scope>
</reference>
<organism evidence="2">
    <name type="scientific">bioreactor metagenome</name>
    <dbReference type="NCBI Taxonomy" id="1076179"/>
    <lineage>
        <taxon>unclassified sequences</taxon>
        <taxon>metagenomes</taxon>
        <taxon>ecological metagenomes</taxon>
    </lineage>
</organism>
<feature type="domain" description="Polysaccharide pyruvyl transferase" evidence="1">
    <location>
        <begin position="18"/>
        <end position="60"/>
    </location>
</feature>
<dbReference type="EMBL" id="VSSQ01024412">
    <property type="protein sequence ID" value="MPM71913.1"/>
    <property type="molecule type" value="Genomic_DNA"/>
</dbReference>
<sequence>MGISMRVQKACGGGIIAKELTAGELIAVLKRMEFVVGMRLHILIYASAAGKNAIGIAYDPKIRDFLEYIDSSFCVMAESFTANELTEMSEDIIIHKNEYEQKLTGRVRELKKLAVRDARTAAEFVPAKD</sequence>
<name>A0A645C8D5_9ZZZZ</name>
<comment type="caution">
    <text evidence="2">The sequence shown here is derived from an EMBL/GenBank/DDBJ whole genome shotgun (WGS) entry which is preliminary data.</text>
</comment>
<dbReference type="PANTHER" id="PTHR36836">
    <property type="entry name" value="COLANIC ACID BIOSYNTHESIS PROTEIN WCAK"/>
    <property type="match status" value="1"/>
</dbReference>
<dbReference type="InterPro" id="IPR007345">
    <property type="entry name" value="Polysacch_pyruvyl_Trfase"/>
</dbReference>
<accession>A0A645C8D5</accession>
<dbReference type="AlphaFoldDB" id="A0A645C8D5"/>
<proteinExistence type="predicted"/>
<protein>
    <recommendedName>
        <fullName evidence="1">Polysaccharide pyruvyl transferase domain-containing protein</fullName>
    </recommendedName>
</protein>
<evidence type="ECO:0000313" key="2">
    <source>
        <dbReference type="EMBL" id="MPM71913.1"/>
    </source>
</evidence>
<dbReference type="PANTHER" id="PTHR36836:SF1">
    <property type="entry name" value="COLANIC ACID BIOSYNTHESIS PROTEIN WCAK"/>
    <property type="match status" value="1"/>
</dbReference>
<dbReference type="Pfam" id="PF04230">
    <property type="entry name" value="PS_pyruv_trans"/>
    <property type="match status" value="1"/>
</dbReference>